<dbReference type="InterPro" id="IPR001138">
    <property type="entry name" value="Zn2Cys6_DnaBD"/>
</dbReference>
<feature type="compositionally biased region" description="Low complexity" evidence="1">
    <location>
        <begin position="702"/>
        <end position="712"/>
    </location>
</feature>
<protein>
    <recommendedName>
        <fullName evidence="2">Zn(2)-C6 fungal-type domain-containing protein</fullName>
    </recommendedName>
</protein>
<dbReference type="PROSITE" id="PS50048">
    <property type="entry name" value="ZN2_CY6_FUNGAL_2"/>
    <property type="match status" value="1"/>
</dbReference>
<dbReference type="InterPro" id="IPR036864">
    <property type="entry name" value="Zn2-C6_fun-type_DNA-bd_sf"/>
</dbReference>
<feature type="compositionally biased region" description="Low complexity" evidence="1">
    <location>
        <begin position="242"/>
        <end position="252"/>
    </location>
</feature>
<reference evidence="3 4" key="1">
    <citation type="journal article" date="2018" name="Mol. Biol. Evol.">
        <title>Broad Genomic Sampling Reveals a Smut Pathogenic Ancestry of the Fungal Clade Ustilaginomycotina.</title>
        <authorList>
            <person name="Kijpornyongpan T."/>
            <person name="Mondo S.J."/>
            <person name="Barry K."/>
            <person name="Sandor L."/>
            <person name="Lee J."/>
            <person name="Lipzen A."/>
            <person name="Pangilinan J."/>
            <person name="LaButti K."/>
            <person name="Hainaut M."/>
            <person name="Henrissat B."/>
            <person name="Grigoriev I.V."/>
            <person name="Spatafora J.W."/>
            <person name="Aime M.C."/>
        </authorList>
    </citation>
    <scope>NUCLEOTIDE SEQUENCE [LARGE SCALE GENOMIC DNA]</scope>
    <source>
        <strain evidence="3 4">MCA 3882</strain>
    </source>
</reference>
<feature type="domain" description="Zn(2)-C6 fungal-type" evidence="2">
    <location>
        <begin position="178"/>
        <end position="218"/>
    </location>
</feature>
<feature type="region of interest" description="Disordered" evidence="1">
    <location>
        <begin position="231"/>
        <end position="259"/>
    </location>
</feature>
<feature type="region of interest" description="Disordered" evidence="1">
    <location>
        <begin position="679"/>
        <end position="712"/>
    </location>
</feature>
<evidence type="ECO:0000313" key="4">
    <source>
        <dbReference type="Proteomes" id="UP000245771"/>
    </source>
</evidence>
<name>A0A316VLJ2_9BASI</name>
<dbReference type="EMBL" id="KZ819602">
    <property type="protein sequence ID" value="PWN38462.1"/>
    <property type="molecule type" value="Genomic_DNA"/>
</dbReference>
<organism evidence="3 4">
    <name type="scientific">Meira miltonrushii</name>
    <dbReference type="NCBI Taxonomy" id="1280837"/>
    <lineage>
        <taxon>Eukaryota</taxon>
        <taxon>Fungi</taxon>
        <taxon>Dikarya</taxon>
        <taxon>Basidiomycota</taxon>
        <taxon>Ustilaginomycotina</taxon>
        <taxon>Exobasidiomycetes</taxon>
        <taxon>Exobasidiales</taxon>
        <taxon>Brachybasidiaceae</taxon>
        <taxon>Meira</taxon>
    </lineage>
</organism>
<dbReference type="InParanoid" id="A0A316VLJ2"/>
<dbReference type="RefSeq" id="XP_025358764.1">
    <property type="nucleotide sequence ID" value="XM_025498496.1"/>
</dbReference>
<dbReference type="Gene3D" id="4.10.240.10">
    <property type="entry name" value="Zn(2)-C6 fungal-type DNA-binding domain"/>
    <property type="match status" value="1"/>
</dbReference>
<proteinExistence type="predicted"/>
<feature type="compositionally biased region" description="Polar residues" evidence="1">
    <location>
        <begin position="680"/>
        <end position="701"/>
    </location>
</feature>
<dbReference type="GO" id="GO:0000981">
    <property type="term" value="F:DNA-binding transcription factor activity, RNA polymerase II-specific"/>
    <property type="evidence" value="ECO:0007669"/>
    <property type="project" value="InterPro"/>
</dbReference>
<evidence type="ECO:0000313" key="3">
    <source>
        <dbReference type="EMBL" id="PWN38462.1"/>
    </source>
</evidence>
<keyword evidence="4" id="KW-1185">Reference proteome</keyword>
<dbReference type="STRING" id="1280837.A0A316VLJ2"/>
<dbReference type="AlphaFoldDB" id="A0A316VLJ2"/>
<dbReference type="GO" id="GO:0008270">
    <property type="term" value="F:zinc ion binding"/>
    <property type="evidence" value="ECO:0007669"/>
    <property type="project" value="InterPro"/>
</dbReference>
<dbReference type="SUPFAM" id="SSF57701">
    <property type="entry name" value="Zn2/Cys6 DNA-binding domain"/>
    <property type="match status" value="1"/>
</dbReference>
<evidence type="ECO:0000259" key="2">
    <source>
        <dbReference type="PROSITE" id="PS50048"/>
    </source>
</evidence>
<dbReference type="GeneID" id="37020277"/>
<accession>A0A316VLJ2</accession>
<evidence type="ECO:0000256" key="1">
    <source>
        <dbReference type="SAM" id="MobiDB-lite"/>
    </source>
</evidence>
<dbReference type="Proteomes" id="UP000245771">
    <property type="component" value="Unassembled WGS sequence"/>
</dbReference>
<sequence length="1062" mass="117971">MTHINSNSPPILWPPVSFSGTSYSTGNNIYDNKEGQDGLINTNAAWNVSGPIDTNQLQPSHNDVIVESSNSQQTANLPADAFIAFPTQQQGIHPPFQHIPPTSHFQTSIPTATQPHFIDDRQPAGINAPAVVQNTVTLQKLPKRDHSNDGNADASQPTDPPKRTKKKNTNTKREQYRSCDQCRSAKSACDLKLEAPLVDGIPAKACSGCARREIFCTALWLERMLTQREQKRKKNAVHEHQNQQQARQANAAPYPTTKDQPPAIVVPAGQVNQIESGTTQFLTPSPINAALPLVSGNIANSQQPMWQHLYALQTYNSHTLPHSKMEQSLGKDLMMDHLERNKFKIFYETFEIPFSHWLGQECIPPPYRAGLAIMNDSQTNTSGDAYAGSMHSSPNIGTHRGNEALQRVLNKAMLETGSDAIGKCSFASAPFLLSSVYILDALMDSKRFRGSRSPRSPLYSAQIESALHSAVLASASQYGSQSAENLEAQKHMTATAWYKAKKELFDLISDTWSFRLALGLLIFGMTTPPTPEDGRVDHSTSELYQNTLFAATEACQRLRQLCQHVRRIISRCRKERRSAPVDSDITELLGALEWLAIMIDTVKMVTYRTNVSNPLTIAAISSADSNEDQTDSLESNMDAMYSMPIMDADDSDDFDDSDQSDDVANNILLLSRLDLRSDGSNDGSLPSSSPQMQFASNDMQASSSKSPSLDSQSVSLSRWEDVKMWNMIIERTRQTSMQARVQITQTGSIDTELLLLTIRRATSLKILLWKAVADYANLSRCEKYMNGLLKTSATSILTFGQNVVEQDEAYQTIVEIIRLWHSIFGEMAKTAMDSFASLPKSGRSMLSFVCNHVALGTLHFFNIAEAIQRDLYARKKRKLSFQHNSGIKAPLNRVPGSHDFLHDPQSNENRDTKHEFSAQHRSLRLNAAEHISFIAELNNVYADQDVDFSVVNMFPGEKKVTEAVLSASGNAYHPDFWHHPFISMFLQAQHMAAYELLQEAQAALSLQGAYDGRPLPSLLRSADVCLIAIQRMSSGLISVPRPAIETKMQLEVLRAMRASFGF</sequence>
<feature type="region of interest" description="Disordered" evidence="1">
    <location>
        <begin position="141"/>
        <end position="177"/>
    </location>
</feature>
<dbReference type="CDD" id="cd00067">
    <property type="entry name" value="GAL4"/>
    <property type="match status" value="1"/>
</dbReference>
<dbReference type="OrthoDB" id="2123952at2759"/>
<gene>
    <name evidence="3" type="ORF">FA14DRAFT_160020</name>
</gene>